<proteinExistence type="predicted"/>
<feature type="compositionally biased region" description="Basic and acidic residues" evidence="1">
    <location>
        <begin position="109"/>
        <end position="118"/>
    </location>
</feature>
<dbReference type="AlphaFoldDB" id="D7KL85"/>
<dbReference type="Gramene" id="Al_scaffold_0001_3659">
    <property type="protein sequence ID" value="Al_scaffold_0001_3659"/>
    <property type="gene ID" value="Al_scaffold_0001_3659"/>
</dbReference>
<feature type="compositionally biased region" description="Low complexity" evidence="1">
    <location>
        <begin position="84"/>
        <end position="101"/>
    </location>
</feature>
<dbReference type="Proteomes" id="UP000008694">
    <property type="component" value="Unassembled WGS sequence"/>
</dbReference>
<evidence type="ECO:0000313" key="2">
    <source>
        <dbReference type="EMBL" id="EFH70137.1"/>
    </source>
</evidence>
<name>D7KL85_ARALL</name>
<feature type="compositionally biased region" description="Polar residues" evidence="1">
    <location>
        <begin position="44"/>
        <end position="59"/>
    </location>
</feature>
<feature type="region of interest" description="Disordered" evidence="1">
    <location>
        <begin position="1"/>
        <end position="143"/>
    </location>
</feature>
<accession>D7KL85</accession>
<sequence length="143" mass="15645">MKTKAVAADPMDAAGKLDKPKSNPNLTRTETKITDRRTAKTSRRTFNSTTGSERLTYSEINPGRKKKVEGEDDFRKPTSSSNSGQRQAITATQIQTKQGKIFTTSQKTVETKKEKQLLHGETSTSAVEATSNRSQAESTYSGG</sequence>
<gene>
    <name evidence="2" type="ORF">ARALYDRAFT_681336</name>
</gene>
<dbReference type="HOGENOM" id="CLU_1808832_0_0_1"/>
<reference evidence="3" key="1">
    <citation type="journal article" date="2011" name="Nat. Genet.">
        <title>The Arabidopsis lyrata genome sequence and the basis of rapid genome size change.</title>
        <authorList>
            <person name="Hu T.T."/>
            <person name="Pattyn P."/>
            <person name="Bakker E.G."/>
            <person name="Cao J."/>
            <person name="Cheng J.-F."/>
            <person name="Clark R.M."/>
            <person name="Fahlgren N."/>
            <person name="Fawcett J.A."/>
            <person name="Grimwood J."/>
            <person name="Gundlach H."/>
            <person name="Haberer G."/>
            <person name="Hollister J.D."/>
            <person name="Ossowski S."/>
            <person name="Ottilar R.P."/>
            <person name="Salamov A.A."/>
            <person name="Schneeberger K."/>
            <person name="Spannagl M."/>
            <person name="Wang X."/>
            <person name="Yang L."/>
            <person name="Nasrallah M.E."/>
            <person name="Bergelson J."/>
            <person name="Carrington J.C."/>
            <person name="Gaut B.S."/>
            <person name="Schmutz J."/>
            <person name="Mayer K.F.X."/>
            <person name="Van de Peer Y."/>
            <person name="Grigoriev I.V."/>
            <person name="Nordborg M."/>
            <person name="Weigel D."/>
            <person name="Guo Y.-L."/>
        </authorList>
    </citation>
    <scope>NUCLEOTIDE SEQUENCE [LARGE SCALE GENOMIC DNA]</scope>
    <source>
        <strain evidence="3">cv. MN47</strain>
    </source>
</reference>
<feature type="compositionally biased region" description="Basic and acidic residues" evidence="1">
    <location>
        <begin position="29"/>
        <end position="38"/>
    </location>
</feature>
<evidence type="ECO:0000256" key="1">
    <source>
        <dbReference type="SAM" id="MobiDB-lite"/>
    </source>
</evidence>
<protein>
    <submittedName>
        <fullName evidence="2">Predicted protein</fullName>
    </submittedName>
</protein>
<dbReference type="EMBL" id="GL348713">
    <property type="protein sequence ID" value="EFH70137.1"/>
    <property type="molecule type" value="Genomic_DNA"/>
</dbReference>
<evidence type="ECO:0000313" key="3">
    <source>
        <dbReference type="Proteomes" id="UP000008694"/>
    </source>
</evidence>
<feature type="compositionally biased region" description="Polar residues" evidence="1">
    <location>
        <begin position="121"/>
        <end position="143"/>
    </location>
</feature>
<keyword evidence="3" id="KW-1185">Reference proteome</keyword>
<organism evidence="3">
    <name type="scientific">Arabidopsis lyrata subsp. lyrata</name>
    <name type="common">Lyre-leaved rock-cress</name>
    <dbReference type="NCBI Taxonomy" id="81972"/>
    <lineage>
        <taxon>Eukaryota</taxon>
        <taxon>Viridiplantae</taxon>
        <taxon>Streptophyta</taxon>
        <taxon>Embryophyta</taxon>
        <taxon>Tracheophyta</taxon>
        <taxon>Spermatophyta</taxon>
        <taxon>Magnoliopsida</taxon>
        <taxon>eudicotyledons</taxon>
        <taxon>Gunneridae</taxon>
        <taxon>Pentapetalae</taxon>
        <taxon>rosids</taxon>
        <taxon>malvids</taxon>
        <taxon>Brassicales</taxon>
        <taxon>Brassicaceae</taxon>
        <taxon>Camelineae</taxon>
        <taxon>Arabidopsis</taxon>
    </lineage>
</organism>